<dbReference type="EMBL" id="OY731407">
    <property type="protein sequence ID" value="CAJ1976696.1"/>
    <property type="molecule type" value="Genomic_DNA"/>
</dbReference>
<evidence type="ECO:0000313" key="1">
    <source>
        <dbReference type="EMBL" id="CAJ1976696.1"/>
    </source>
</evidence>
<dbReference type="AlphaFoldDB" id="A0AA87B6B3"/>
<name>A0AA87B6B3_9FABA</name>
<accession>A0AA87B6B3</accession>
<dbReference type="Proteomes" id="UP001189624">
    <property type="component" value="Chromosome 10"/>
</dbReference>
<dbReference type="SUPFAM" id="SSF101941">
    <property type="entry name" value="NAC domain"/>
    <property type="match status" value="1"/>
</dbReference>
<dbReference type="PANTHER" id="PTHR31079">
    <property type="entry name" value="NAC DOMAIN-CONTAINING PROTEIN 73"/>
    <property type="match status" value="1"/>
</dbReference>
<reference evidence="1" key="1">
    <citation type="submission" date="2023-10" db="EMBL/GenBank/DDBJ databases">
        <authorList>
            <person name="Domelevo Entfellner J.-B."/>
        </authorList>
    </citation>
    <scope>NUCLEOTIDE SEQUENCE</scope>
</reference>
<dbReference type="InterPro" id="IPR044799">
    <property type="entry name" value="SOG1-like"/>
</dbReference>
<gene>
    <name evidence="1" type="ORF">AYBTSS11_LOCUS28836</name>
</gene>
<keyword evidence="2" id="KW-1185">Reference proteome</keyword>
<dbReference type="InterPro" id="IPR036093">
    <property type="entry name" value="NAC_dom_sf"/>
</dbReference>
<organism evidence="1 2">
    <name type="scientific">Sphenostylis stenocarpa</name>
    <dbReference type="NCBI Taxonomy" id="92480"/>
    <lineage>
        <taxon>Eukaryota</taxon>
        <taxon>Viridiplantae</taxon>
        <taxon>Streptophyta</taxon>
        <taxon>Embryophyta</taxon>
        <taxon>Tracheophyta</taxon>
        <taxon>Spermatophyta</taxon>
        <taxon>Magnoliopsida</taxon>
        <taxon>eudicotyledons</taxon>
        <taxon>Gunneridae</taxon>
        <taxon>Pentapetalae</taxon>
        <taxon>rosids</taxon>
        <taxon>fabids</taxon>
        <taxon>Fabales</taxon>
        <taxon>Fabaceae</taxon>
        <taxon>Papilionoideae</taxon>
        <taxon>50 kb inversion clade</taxon>
        <taxon>NPAAA clade</taxon>
        <taxon>indigoferoid/millettioid clade</taxon>
        <taxon>Phaseoleae</taxon>
        <taxon>Sphenostylis</taxon>
    </lineage>
</organism>
<dbReference type="GO" id="GO:0003700">
    <property type="term" value="F:DNA-binding transcription factor activity"/>
    <property type="evidence" value="ECO:0007669"/>
    <property type="project" value="InterPro"/>
</dbReference>
<dbReference type="GO" id="GO:0000976">
    <property type="term" value="F:transcription cis-regulatory region binding"/>
    <property type="evidence" value="ECO:0007669"/>
    <property type="project" value="TreeGrafter"/>
</dbReference>
<protein>
    <submittedName>
        <fullName evidence="1">Uncharacterized protein</fullName>
    </submittedName>
</protein>
<proteinExistence type="predicted"/>
<evidence type="ECO:0000313" key="2">
    <source>
        <dbReference type="Proteomes" id="UP001189624"/>
    </source>
</evidence>
<sequence length="68" mass="7807">MNGRHGLAPQSVAQEWPGLPIGVKFDPSDQEIRWHLLAKVGAENSKPHPFMRWWDMLYSSSTFISWIA</sequence>
<dbReference type="PANTHER" id="PTHR31079:SF45">
    <property type="entry name" value="NAC TRANSCRIPTION FACTOR-LIKE PROTEIN"/>
    <property type="match status" value="1"/>
</dbReference>
<dbReference type="GO" id="GO:0005634">
    <property type="term" value="C:nucleus"/>
    <property type="evidence" value="ECO:0007669"/>
    <property type="project" value="TreeGrafter"/>
</dbReference>
<dbReference type="Gramene" id="rna-AYBTSS11_LOCUS28836">
    <property type="protein sequence ID" value="CAJ1976696.1"/>
    <property type="gene ID" value="gene-AYBTSS11_LOCUS28836"/>
</dbReference>